<dbReference type="PANTHER" id="PTHR43429">
    <property type="entry name" value="PYRIDINE NUCLEOTIDE-DISULFIDE OXIDOREDUCTASE DOMAIN-CONTAINING"/>
    <property type="match status" value="1"/>
</dbReference>
<name>A0ABX7YLY2_9STRE</name>
<dbReference type="PRINTS" id="PR00469">
    <property type="entry name" value="PNDRDTASEII"/>
</dbReference>
<evidence type="ECO:0000313" key="8">
    <source>
        <dbReference type="EMBL" id="QUE54657.1"/>
    </source>
</evidence>
<comment type="cofactor">
    <cofactor evidence="1">
        <name>FAD</name>
        <dbReference type="ChEBI" id="CHEBI:57692"/>
    </cofactor>
</comment>
<dbReference type="Pfam" id="PF02852">
    <property type="entry name" value="Pyr_redox_dim"/>
    <property type="match status" value="1"/>
</dbReference>
<keyword evidence="5" id="KW-0558">Oxidation</keyword>
<evidence type="ECO:0000259" key="6">
    <source>
        <dbReference type="Pfam" id="PF02852"/>
    </source>
</evidence>
<proteinExistence type="inferred from homology"/>
<dbReference type="InterPro" id="IPR016156">
    <property type="entry name" value="FAD/NAD-linked_Rdtase_dimer_sf"/>
</dbReference>
<comment type="similarity">
    <text evidence="2">Belongs to the class-III pyridine nucleotide-disulfide oxidoreductase family.</text>
</comment>
<sequence>MDIVIVGASFAGLTAAIECRAAYPEASIHLIDREKEVGYFPNALNWKLKGSLTSWDQARISLVKDAEQADLDWKLETSLIGLNCGRKTVLLEKGETVFELAYDYLILAMGASQIWERSTGELEPRLLSSKTIGAAQASLEKLRDAQSIALIGGGQIGLESLEALSQLPVRLSLFEAQDSLLAKYFDREMTEKLRLKLEEAGLDLHLSETVNDISLSGSADKVKLESIHGQYEADYLLIGTNFKPNSALFEGALELNSDGTIWVDAFLQTSQEAVFAVGDLIQLPYAFLGKAYLPMINHAILTGRLVAQNLVDRKRPLKEVNRIISSHLFGYYLTSVGLTEAEAELRQEIRTIRLQRPFSDWDERLVDFKLVLTKESGRILGGQLVSKSQHLEQMDSLALAISQGLCLQDFLEQSWLWLPRSRPLVPILVEAANLYHRLLRAEE</sequence>
<dbReference type="SUPFAM" id="SSF51905">
    <property type="entry name" value="FAD/NAD(P)-binding domain"/>
    <property type="match status" value="1"/>
</dbReference>
<dbReference type="InterPro" id="IPR023753">
    <property type="entry name" value="FAD/NAD-binding_dom"/>
</dbReference>
<dbReference type="InterPro" id="IPR004099">
    <property type="entry name" value="Pyr_nucl-diS_OxRdtase_dimer"/>
</dbReference>
<evidence type="ECO:0000313" key="9">
    <source>
        <dbReference type="Proteomes" id="UP000677616"/>
    </source>
</evidence>
<evidence type="ECO:0000256" key="1">
    <source>
        <dbReference type="ARBA" id="ARBA00001974"/>
    </source>
</evidence>
<accession>A0ABX7YLY2</accession>
<dbReference type="Gene3D" id="3.50.50.60">
    <property type="entry name" value="FAD/NAD(P)-binding domain"/>
    <property type="match status" value="2"/>
</dbReference>
<protein>
    <submittedName>
        <fullName evidence="8">NAD(P)/FAD-dependent oxidoreductase</fullName>
    </submittedName>
</protein>
<keyword evidence="3" id="KW-0285">Flavoprotein</keyword>
<dbReference type="Gene3D" id="3.30.390.30">
    <property type="match status" value="1"/>
</dbReference>
<dbReference type="InterPro" id="IPR050260">
    <property type="entry name" value="FAD-bd_OxRdtase"/>
</dbReference>
<dbReference type="Pfam" id="PF07992">
    <property type="entry name" value="Pyr_redox_2"/>
    <property type="match status" value="1"/>
</dbReference>
<evidence type="ECO:0000256" key="3">
    <source>
        <dbReference type="ARBA" id="ARBA00022630"/>
    </source>
</evidence>
<keyword evidence="4" id="KW-0274">FAD</keyword>
<dbReference type="PANTHER" id="PTHR43429:SF3">
    <property type="entry name" value="NITRITE REDUCTASE [NAD(P)H]"/>
    <property type="match status" value="1"/>
</dbReference>
<evidence type="ECO:0000256" key="4">
    <source>
        <dbReference type="ARBA" id="ARBA00022827"/>
    </source>
</evidence>
<reference evidence="8 9" key="1">
    <citation type="submission" date="2021-04" db="EMBL/GenBank/DDBJ databases">
        <title>Complete genome sequence of a novel Streptococcus species.</title>
        <authorList>
            <person name="Teng J.L.L."/>
        </authorList>
    </citation>
    <scope>NUCLEOTIDE SEQUENCE [LARGE SCALE GENOMIC DNA]</scope>
    <source>
        <strain evidence="8 9">HKU75</strain>
    </source>
</reference>
<feature type="domain" description="FAD/NAD(P)-binding" evidence="7">
    <location>
        <begin position="1"/>
        <end position="281"/>
    </location>
</feature>
<organism evidence="8 9">
    <name type="scientific">Streptococcus oriscaviae</name>
    <dbReference type="NCBI Taxonomy" id="2781599"/>
    <lineage>
        <taxon>Bacteria</taxon>
        <taxon>Bacillati</taxon>
        <taxon>Bacillota</taxon>
        <taxon>Bacilli</taxon>
        <taxon>Lactobacillales</taxon>
        <taxon>Streptococcaceae</taxon>
        <taxon>Streptococcus</taxon>
    </lineage>
</organism>
<evidence type="ECO:0000256" key="2">
    <source>
        <dbReference type="ARBA" id="ARBA00009130"/>
    </source>
</evidence>
<dbReference type="RefSeq" id="WP_212571557.1">
    <property type="nucleotide sequence ID" value="NZ_CP073084.1"/>
</dbReference>
<dbReference type="PRINTS" id="PR00368">
    <property type="entry name" value="FADPNR"/>
</dbReference>
<dbReference type="InterPro" id="IPR036188">
    <property type="entry name" value="FAD/NAD-bd_sf"/>
</dbReference>
<dbReference type="SUPFAM" id="SSF55424">
    <property type="entry name" value="FAD/NAD-linked reductases, dimerisation (C-terminal) domain"/>
    <property type="match status" value="1"/>
</dbReference>
<gene>
    <name evidence="8" type="ORF">INT76_01845</name>
</gene>
<feature type="domain" description="Pyridine nucleotide-disulphide oxidoreductase dimerisation" evidence="6">
    <location>
        <begin position="333"/>
        <end position="412"/>
    </location>
</feature>
<evidence type="ECO:0000256" key="5">
    <source>
        <dbReference type="ARBA" id="ARBA00023097"/>
    </source>
</evidence>
<keyword evidence="9" id="KW-1185">Reference proteome</keyword>
<evidence type="ECO:0000259" key="7">
    <source>
        <dbReference type="Pfam" id="PF07992"/>
    </source>
</evidence>
<dbReference type="EMBL" id="CP073084">
    <property type="protein sequence ID" value="QUE54657.1"/>
    <property type="molecule type" value="Genomic_DNA"/>
</dbReference>
<dbReference type="Proteomes" id="UP000677616">
    <property type="component" value="Chromosome"/>
</dbReference>